<dbReference type="Proteomes" id="UP000060602">
    <property type="component" value="Chromosome"/>
</dbReference>
<keyword evidence="1 2" id="KW-0238">DNA-binding</keyword>
<evidence type="ECO:0000259" key="3">
    <source>
        <dbReference type="PROSITE" id="PS50977"/>
    </source>
</evidence>
<feature type="domain" description="HTH tetR-type" evidence="3">
    <location>
        <begin position="7"/>
        <end position="67"/>
    </location>
</feature>
<dbReference type="GO" id="GO:0000976">
    <property type="term" value="F:transcription cis-regulatory region binding"/>
    <property type="evidence" value="ECO:0007669"/>
    <property type="project" value="TreeGrafter"/>
</dbReference>
<protein>
    <submittedName>
        <fullName evidence="4">TetR family transcriptional regulator</fullName>
    </submittedName>
</protein>
<evidence type="ECO:0000256" key="2">
    <source>
        <dbReference type="PROSITE-ProRule" id="PRU00335"/>
    </source>
</evidence>
<reference evidence="5" key="1">
    <citation type="submission" date="2015-12" db="EMBL/GenBank/DDBJ databases">
        <title>FDA dAtabase for Regulatory Grade micrObial Sequences (FDA-ARGOS): Supporting development and validation of Infectious Disease Dx tests.</title>
        <authorList>
            <person name="Case J."/>
            <person name="Tallon L."/>
            <person name="Sadzewicz L."/>
            <person name="Sengamalay N."/>
            <person name="Ott S."/>
            <person name="Godinez A."/>
            <person name="Nagaraj S."/>
            <person name="Nadendla S."/>
            <person name="Sichtig H."/>
        </authorList>
    </citation>
    <scope>NUCLEOTIDE SEQUENCE [LARGE SCALE GENOMIC DNA]</scope>
    <source>
        <strain evidence="5">FDAARGOS_147</strain>
    </source>
</reference>
<organism evidence="4 5">
    <name type="scientific">Alcaligenes xylosoxydans xylosoxydans</name>
    <name type="common">Achromobacter xylosoxidans</name>
    <dbReference type="NCBI Taxonomy" id="85698"/>
    <lineage>
        <taxon>Bacteria</taxon>
        <taxon>Pseudomonadati</taxon>
        <taxon>Pseudomonadota</taxon>
        <taxon>Betaproteobacteria</taxon>
        <taxon>Burkholderiales</taxon>
        <taxon>Alcaligenaceae</taxon>
        <taxon>Achromobacter</taxon>
    </lineage>
</organism>
<evidence type="ECO:0000313" key="4">
    <source>
        <dbReference type="EMBL" id="AMG37868.1"/>
    </source>
</evidence>
<dbReference type="InterPro" id="IPR050109">
    <property type="entry name" value="HTH-type_TetR-like_transc_reg"/>
</dbReference>
<dbReference type="InterPro" id="IPR001647">
    <property type="entry name" value="HTH_TetR"/>
</dbReference>
<dbReference type="PANTHER" id="PTHR30055:SF146">
    <property type="entry name" value="HTH-TYPE TRANSCRIPTIONAL DUAL REGULATOR CECR"/>
    <property type="match status" value="1"/>
</dbReference>
<evidence type="ECO:0000256" key="1">
    <source>
        <dbReference type="ARBA" id="ARBA00023125"/>
    </source>
</evidence>
<dbReference type="RefSeq" id="WP_061072825.1">
    <property type="nucleotide sequence ID" value="NZ_CP014060.2"/>
</dbReference>
<dbReference type="PROSITE" id="PS50977">
    <property type="entry name" value="HTH_TETR_2"/>
    <property type="match status" value="1"/>
</dbReference>
<feature type="DNA-binding region" description="H-T-H motif" evidence="2">
    <location>
        <begin position="30"/>
        <end position="49"/>
    </location>
</feature>
<dbReference type="Gene3D" id="1.10.357.10">
    <property type="entry name" value="Tetracycline Repressor, domain 2"/>
    <property type="match status" value="1"/>
</dbReference>
<sequence length="191" mass="20645">MPRPTKSEIAAEILDRAAALFARHGFAHTSLQQIADAVNYSKAGLLHHYPSKQAIYDAVLKTGVDRMQALLESVQHIPVGVERDRAVVEATLDLTYEWPGLSALTNRLADQGAEVEPELIKIGLTLYAALGIDLADLQLERVVRVTSAFNGLGISALTAARIDAKREWRGFLVQAAMDALGHAGSAPRTSH</sequence>
<evidence type="ECO:0000313" key="5">
    <source>
        <dbReference type="Proteomes" id="UP000060602"/>
    </source>
</evidence>
<gene>
    <name evidence="4" type="ORF">AL504_18760</name>
</gene>
<dbReference type="GO" id="GO:0003700">
    <property type="term" value="F:DNA-binding transcription factor activity"/>
    <property type="evidence" value="ECO:0007669"/>
    <property type="project" value="TreeGrafter"/>
</dbReference>
<dbReference type="SUPFAM" id="SSF46689">
    <property type="entry name" value="Homeodomain-like"/>
    <property type="match status" value="1"/>
</dbReference>
<name>A0A120LHP0_ALCXX</name>
<accession>A0A120LHP0</accession>
<dbReference type="PANTHER" id="PTHR30055">
    <property type="entry name" value="HTH-TYPE TRANSCRIPTIONAL REGULATOR RUTR"/>
    <property type="match status" value="1"/>
</dbReference>
<dbReference type="AlphaFoldDB" id="A0A120LHP0"/>
<dbReference type="Pfam" id="PF00440">
    <property type="entry name" value="TetR_N"/>
    <property type="match status" value="1"/>
</dbReference>
<dbReference type="PRINTS" id="PR00455">
    <property type="entry name" value="HTHTETR"/>
</dbReference>
<proteinExistence type="predicted"/>
<dbReference type="InterPro" id="IPR009057">
    <property type="entry name" value="Homeodomain-like_sf"/>
</dbReference>
<dbReference type="EMBL" id="CP014060">
    <property type="protein sequence ID" value="AMG37868.1"/>
    <property type="molecule type" value="Genomic_DNA"/>
</dbReference>